<dbReference type="GO" id="GO:0016491">
    <property type="term" value="F:oxidoreductase activity"/>
    <property type="evidence" value="ECO:0007669"/>
    <property type="project" value="UniProtKB-KW"/>
</dbReference>
<dbReference type="InterPro" id="IPR012951">
    <property type="entry name" value="BBE"/>
</dbReference>
<dbReference type="Proteomes" id="UP000593572">
    <property type="component" value="Unassembled WGS sequence"/>
</dbReference>
<dbReference type="AlphaFoldDB" id="A0A7J8MXJ1"/>
<evidence type="ECO:0000313" key="6">
    <source>
        <dbReference type="Proteomes" id="UP000593572"/>
    </source>
</evidence>
<proteinExistence type="predicted"/>
<dbReference type="GO" id="GO:0050660">
    <property type="term" value="F:flavin adenine dinucleotide binding"/>
    <property type="evidence" value="ECO:0007669"/>
    <property type="project" value="InterPro"/>
</dbReference>
<organism evidence="5 6">
    <name type="scientific">Gossypium lobatum</name>
    <dbReference type="NCBI Taxonomy" id="34289"/>
    <lineage>
        <taxon>Eukaryota</taxon>
        <taxon>Viridiplantae</taxon>
        <taxon>Streptophyta</taxon>
        <taxon>Embryophyta</taxon>
        <taxon>Tracheophyta</taxon>
        <taxon>Spermatophyta</taxon>
        <taxon>Magnoliopsida</taxon>
        <taxon>eudicotyledons</taxon>
        <taxon>Gunneridae</taxon>
        <taxon>Pentapetalae</taxon>
        <taxon>rosids</taxon>
        <taxon>malvids</taxon>
        <taxon>Malvales</taxon>
        <taxon>Malvaceae</taxon>
        <taxon>Malvoideae</taxon>
        <taxon>Gossypium</taxon>
    </lineage>
</organism>
<comment type="caution">
    <text evidence="5">The sequence shown here is derived from an EMBL/GenBank/DDBJ whole genome shotgun (WGS) entry which is preliminary data.</text>
</comment>
<protein>
    <recommendedName>
        <fullName evidence="4">Berberine/berberine-like domain-containing protein</fullName>
    </recommendedName>
</protein>
<accession>A0A7J8MXJ1</accession>
<keyword evidence="6" id="KW-1185">Reference proteome</keyword>
<evidence type="ECO:0000259" key="4">
    <source>
        <dbReference type="Pfam" id="PF08031"/>
    </source>
</evidence>
<dbReference type="Gene3D" id="3.40.462.20">
    <property type="match status" value="1"/>
</dbReference>
<dbReference type="Pfam" id="PF08031">
    <property type="entry name" value="BBE"/>
    <property type="match status" value="1"/>
</dbReference>
<evidence type="ECO:0000256" key="1">
    <source>
        <dbReference type="ARBA" id="ARBA00022630"/>
    </source>
</evidence>
<dbReference type="PANTHER" id="PTHR32448">
    <property type="entry name" value="OS08G0158400 PROTEIN"/>
    <property type="match status" value="1"/>
</dbReference>
<keyword evidence="3" id="KW-0560">Oxidoreductase</keyword>
<keyword evidence="2" id="KW-0274">FAD</keyword>
<evidence type="ECO:0000256" key="2">
    <source>
        <dbReference type="ARBA" id="ARBA00022827"/>
    </source>
</evidence>
<feature type="domain" description="Berberine/berberine-like" evidence="4">
    <location>
        <begin position="151"/>
        <end position="208"/>
    </location>
</feature>
<sequence length="212" mass="24431">MNVSFPELGLTRNDCLEMSWVESTLYWANFPNGTSIDVLLDRVQEDRVFTKSKSDYYKALIPKQGLETLWQGLMDIEDIFVQMNPYGGRMEEISDSETAFAHRAGNLFMVLYGIQWSESDGGINATERYVEMSRRLYDAMAPYASSNPREAFLNYRDLDIGSNESDETDFEDAQEYGAKYFRNNFIRLANAKATIDPENFFKNEQSIPPLPR</sequence>
<reference evidence="5 6" key="1">
    <citation type="journal article" date="2019" name="Genome Biol. Evol.">
        <title>Insights into the evolution of the New World diploid cottons (Gossypium, subgenus Houzingenia) based on genome sequencing.</title>
        <authorList>
            <person name="Grover C.E."/>
            <person name="Arick M.A. 2nd"/>
            <person name="Thrash A."/>
            <person name="Conover J.L."/>
            <person name="Sanders W.S."/>
            <person name="Peterson D.G."/>
            <person name="Frelichowski J.E."/>
            <person name="Scheffler J.A."/>
            <person name="Scheffler B.E."/>
            <person name="Wendel J.F."/>
        </authorList>
    </citation>
    <scope>NUCLEOTIDE SEQUENCE [LARGE SCALE GENOMIC DNA]</scope>
    <source>
        <strain evidence="5">157</strain>
        <tissue evidence="5">Leaf</tissue>
    </source>
</reference>
<dbReference type="EMBL" id="JABEZX010000011">
    <property type="protein sequence ID" value="MBA0569441.1"/>
    <property type="molecule type" value="Genomic_DNA"/>
</dbReference>
<keyword evidence="1" id="KW-0285">Flavoprotein</keyword>
<gene>
    <name evidence="5" type="ORF">Golob_003164</name>
</gene>
<evidence type="ECO:0000313" key="5">
    <source>
        <dbReference type="EMBL" id="MBA0569441.1"/>
    </source>
</evidence>
<name>A0A7J8MXJ1_9ROSI</name>
<evidence type="ECO:0000256" key="3">
    <source>
        <dbReference type="ARBA" id="ARBA00023002"/>
    </source>
</evidence>